<keyword evidence="2" id="KW-1185">Reference proteome</keyword>
<dbReference type="Proteomes" id="UP000183263">
    <property type="component" value="Unassembled WGS sequence"/>
</dbReference>
<gene>
    <name evidence="1" type="ORF">SAMN05444695_11377</name>
</gene>
<protein>
    <recommendedName>
        <fullName evidence="3">Ferredoxin</fullName>
    </recommendedName>
</protein>
<dbReference type="EMBL" id="FNDN01000013">
    <property type="protein sequence ID" value="SDI93512.1"/>
    <property type="molecule type" value="Genomic_DNA"/>
</dbReference>
<name>A0A1G8PMA0_9NOCA</name>
<sequence>MQPISCRNCGNRVLVEKYSNEHTSVQWLSDAESACPEFSRRAALGESSREIPTCPSLRQSIDEQAYEGALALSLRSYPTPGRLD</sequence>
<organism evidence="1 2">
    <name type="scientific">Rhodococcus triatomae</name>
    <dbReference type="NCBI Taxonomy" id="300028"/>
    <lineage>
        <taxon>Bacteria</taxon>
        <taxon>Bacillati</taxon>
        <taxon>Actinomycetota</taxon>
        <taxon>Actinomycetes</taxon>
        <taxon>Mycobacteriales</taxon>
        <taxon>Nocardiaceae</taxon>
        <taxon>Rhodococcus</taxon>
    </lineage>
</organism>
<evidence type="ECO:0000313" key="1">
    <source>
        <dbReference type="EMBL" id="SDI93512.1"/>
    </source>
</evidence>
<reference evidence="1 2" key="1">
    <citation type="submission" date="2016-10" db="EMBL/GenBank/DDBJ databases">
        <authorList>
            <person name="de Groot N.N."/>
        </authorList>
    </citation>
    <scope>NUCLEOTIDE SEQUENCE [LARGE SCALE GENOMIC DNA]</scope>
    <source>
        <strain evidence="1 2">DSM 44892</strain>
    </source>
</reference>
<evidence type="ECO:0000313" key="2">
    <source>
        <dbReference type="Proteomes" id="UP000183263"/>
    </source>
</evidence>
<proteinExistence type="predicted"/>
<evidence type="ECO:0008006" key="3">
    <source>
        <dbReference type="Google" id="ProtNLM"/>
    </source>
</evidence>
<dbReference type="OrthoDB" id="4554341at2"/>
<dbReference type="AlphaFoldDB" id="A0A1G8PMA0"/>
<accession>A0A1G8PMA0</accession>
<dbReference type="RefSeq" id="WP_072739434.1">
    <property type="nucleotide sequence ID" value="NZ_CP048813.1"/>
</dbReference>